<accession>A0ABX2IKN8</accession>
<dbReference type="InterPro" id="IPR012902">
    <property type="entry name" value="N_methyl_site"/>
</dbReference>
<dbReference type="Pfam" id="PF07963">
    <property type="entry name" value="N_methyl"/>
    <property type="match status" value="1"/>
</dbReference>
<proteinExistence type="predicted"/>
<dbReference type="PANTHER" id="PTHR30093">
    <property type="entry name" value="GENERAL SECRETION PATHWAY PROTEIN G"/>
    <property type="match status" value="1"/>
</dbReference>
<comment type="caution">
    <text evidence="3">The sequence shown here is derived from an EMBL/GenBank/DDBJ whole genome shotgun (WGS) entry which is preliminary data.</text>
</comment>
<organism evidence="3 4">
    <name type="scientific">Uliginosibacterium aquaticum</name>
    <dbReference type="NCBI Taxonomy" id="2731212"/>
    <lineage>
        <taxon>Bacteria</taxon>
        <taxon>Pseudomonadati</taxon>
        <taxon>Pseudomonadota</taxon>
        <taxon>Betaproteobacteria</taxon>
        <taxon>Rhodocyclales</taxon>
        <taxon>Zoogloeaceae</taxon>
        <taxon>Uliginosibacterium</taxon>
    </lineage>
</organism>
<dbReference type="RefSeq" id="WP_170021956.1">
    <property type="nucleotide sequence ID" value="NZ_JABCSC020000002.1"/>
</dbReference>
<feature type="transmembrane region" description="Helical" evidence="2">
    <location>
        <begin position="12"/>
        <end position="33"/>
    </location>
</feature>
<protein>
    <submittedName>
        <fullName evidence="3">Type IV pilin protein</fullName>
    </submittedName>
</protein>
<dbReference type="Pfam" id="PF16732">
    <property type="entry name" value="ComP_DUS"/>
    <property type="match status" value="1"/>
</dbReference>
<dbReference type="EMBL" id="JABCSC020000002">
    <property type="protein sequence ID" value="NSL55587.1"/>
    <property type="molecule type" value="Genomic_DNA"/>
</dbReference>
<sequence length="129" mass="13756">MFALNHSHRSSGFTLIELMITVAIVAILASIALPSYSSYIVSTRRADAQRAATEYAQSLERYYSTNGKYNSSGTTCGVSGPSHDFYTIAGACNANDFTVTATPKTGTSQANDGNQTLTNTGARTGNWKK</sequence>
<evidence type="ECO:0000313" key="3">
    <source>
        <dbReference type="EMBL" id="NSL55587.1"/>
    </source>
</evidence>
<keyword evidence="2" id="KW-1133">Transmembrane helix</keyword>
<dbReference type="SUPFAM" id="SSF54523">
    <property type="entry name" value="Pili subunits"/>
    <property type="match status" value="1"/>
</dbReference>
<feature type="region of interest" description="Disordered" evidence="1">
    <location>
        <begin position="103"/>
        <end position="129"/>
    </location>
</feature>
<gene>
    <name evidence="3" type="ORF">HJ583_011170</name>
</gene>
<dbReference type="PROSITE" id="PS00409">
    <property type="entry name" value="PROKAR_NTER_METHYL"/>
    <property type="match status" value="1"/>
</dbReference>
<dbReference type="Proteomes" id="UP000778523">
    <property type="component" value="Unassembled WGS sequence"/>
</dbReference>
<name>A0ABX2IKN8_9RHOO</name>
<dbReference type="InterPro" id="IPR045584">
    <property type="entry name" value="Pilin-like"/>
</dbReference>
<evidence type="ECO:0000256" key="2">
    <source>
        <dbReference type="SAM" id="Phobius"/>
    </source>
</evidence>
<dbReference type="Gene3D" id="3.30.700.10">
    <property type="entry name" value="Glycoprotein, Type 4 Pilin"/>
    <property type="match status" value="1"/>
</dbReference>
<dbReference type="PANTHER" id="PTHR30093:SF47">
    <property type="entry name" value="TYPE IV PILUS NON-CORE MINOR PILIN PILE"/>
    <property type="match status" value="1"/>
</dbReference>
<keyword evidence="2" id="KW-0812">Transmembrane</keyword>
<evidence type="ECO:0000313" key="4">
    <source>
        <dbReference type="Proteomes" id="UP000778523"/>
    </source>
</evidence>
<reference evidence="3 4" key="1">
    <citation type="submission" date="2020-06" db="EMBL/GenBank/DDBJ databases">
        <title>Draft genome of Uliginosibacterium sp. IMCC34675.</title>
        <authorList>
            <person name="Song J."/>
        </authorList>
    </citation>
    <scope>NUCLEOTIDE SEQUENCE [LARGE SCALE GENOMIC DNA]</scope>
    <source>
        <strain evidence="3 4">IMCC34675</strain>
    </source>
</reference>
<keyword evidence="2" id="KW-0472">Membrane</keyword>
<keyword evidence="4" id="KW-1185">Reference proteome</keyword>
<evidence type="ECO:0000256" key="1">
    <source>
        <dbReference type="SAM" id="MobiDB-lite"/>
    </source>
</evidence>
<feature type="compositionally biased region" description="Polar residues" evidence="1">
    <location>
        <begin position="103"/>
        <end position="123"/>
    </location>
</feature>
<dbReference type="NCBIfam" id="TIGR02532">
    <property type="entry name" value="IV_pilin_GFxxxE"/>
    <property type="match status" value="1"/>
</dbReference>
<dbReference type="InterPro" id="IPR031982">
    <property type="entry name" value="PilE-like"/>
</dbReference>